<feature type="transmembrane region" description="Helical" evidence="1">
    <location>
        <begin position="37"/>
        <end position="56"/>
    </location>
</feature>
<feature type="transmembrane region" description="Helical" evidence="1">
    <location>
        <begin position="145"/>
        <end position="168"/>
    </location>
</feature>
<feature type="transmembrane region" description="Helical" evidence="1">
    <location>
        <begin position="86"/>
        <end position="110"/>
    </location>
</feature>
<dbReference type="RefSeq" id="WP_106208255.1">
    <property type="nucleotide sequence ID" value="NZ_PVTD01000018.1"/>
</dbReference>
<sequence>MTLNSSTKHFWLGLVLMALSVFILVNATVASVAVVTVTGMLLILGGMLQIALGFWSDGTGNRLMTWGIGLMTLLLGWSFLSYPLAGIISLSSLLLVLLATSGAVQITCAFRAKGDPVFWPLMGAGVLSLILAIVVLTSPGATLELLGILLGLHMLSNGASLTMIGMAMQELPNDQDTFNTLLEME</sequence>
<dbReference type="GO" id="GO:0005886">
    <property type="term" value="C:plasma membrane"/>
    <property type="evidence" value="ECO:0007669"/>
    <property type="project" value="TreeGrafter"/>
</dbReference>
<name>A0A2T0RF28_9RHOB</name>
<dbReference type="Pfam" id="PF03729">
    <property type="entry name" value="DUF308"/>
    <property type="match status" value="2"/>
</dbReference>
<reference evidence="2 3" key="1">
    <citation type="submission" date="2018-03" db="EMBL/GenBank/DDBJ databases">
        <title>Genomic Encyclopedia of Archaeal and Bacterial Type Strains, Phase II (KMG-II): from individual species to whole genera.</title>
        <authorList>
            <person name="Goeker M."/>
        </authorList>
    </citation>
    <scope>NUCLEOTIDE SEQUENCE [LARGE SCALE GENOMIC DNA]</scope>
    <source>
        <strain evidence="2 3">DSM 29328</strain>
    </source>
</reference>
<evidence type="ECO:0000313" key="3">
    <source>
        <dbReference type="Proteomes" id="UP000239480"/>
    </source>
</evidence>
<keyword evidence="1" id="KW-1133">Transmembrane helix</keyword>
<keyword evidence="1" id="KW-0812">Transmembrane</keyword>
<gene>
    <name evidence="2" type="ORF">CLV78_1188</name>
</gene>
<keyword evidence="1" id="KW-0472">Membrane</keyword>
<feature type="transmembrane region" description="Helical" evidence="1">
    <location>
        <begin position="117"/>
        <end position="139"/>
    </location>
</feature>
<organism evidence="2 3">
    <name type="scientific">Aliiruegeria haliotis</name>
    <dbReference type="NCBI Taxonomy" id="1280846"/>
    <lineage>
        <taxon>Bacteria</taxon>
        <taxon>Pseudomonadati</taxon>
        <taxon>Pseudomonadota</taxon>
        <taxon>Alphaproteobacteria</taxon>
        <taxon>Rhodobacterales</taxon>
        <taxon>Roseobacteraceae</taxon>
        <taxon>Aliiruegeria</taxon>
    </lineage>
</organism>
<dbReference type="OrthoDB" id="5678253at2"/>
<dbReference type="PANTHER" id="PTHR34989:SF1">
    <property type="entry name" value="PROTEIN HDED"/>
    <property type="match status" value="1"/>
</dbReference>
<accession>A0A2T0RF28</accession>
<protein>
    <submittedName>
        <fullName evidence="2">Uncharacterized membrane protein HdeD (DUF308 family)</fullName>
    </submittedName>
</protein>
<keyword evidence="3" id="KW-1185">Reference proteome</keyword>
<dbReference type="EMBL" id="PVTD01000018">
    <property type="protein sequence ID" value="PRY19765.1"/>
    <property type="molecule type" value="Genomic_DNA"/>
</dbReference>
<feature type="transmembrane region" description="Helical" evidence="1">
    <location>
        <begin position="63"/>
        <end position="80"/>
    </location>
</feature>
<evidence type="ECO:0000256" key="1">
    <source>
        <dbReference type="SAM" id="Phobius"/>
    </source>
</evidence>
<dbReference type="InterPro" id="IPR052712">
    <property type="entry name" value="Acid_resist_chaperone_HdeD"/>
</dbReference>
<dbReference type="AlphaFoldDB" id="A0A2T0RF28"/>
<evidence type="ECO:0000313" key="2">
    <source>
        <dbReference type="EMBL" id="PRY19765.1"/>
    </source>
</evidence>
<comment type="caution">
    <text evidence="2">The sequence shown here is derived from an EMBL/GenBank/DDBJ whole genome shotgun (WGS) entry which is preliminary data.</text>
</comment>
<dbReference type="Proteomes" id="UP000239480">
    <property type="component" value="Unassembled WGS sequence"/>
</dbReference>
<proteinExistence type="predicted"/>
<dbReference type="InterPro" id="IPR005325">
    <property type="entry name" value="DUF308_memb"/>
</dbReference>
<dbReference type="PANTHER" id="PTHR34989">
    <property type="entry name" value="PROTEIN HDED"/>
    <property type="match status" value="1"/>
</dbReference>